<dbReference type="PANTHER" id="PTHR18896">
    <property type="entry name" value="PHOSPHOLIPASE D"/>
    <property type="match status" value="1"/>
</dbReference>
<feature type="region of interest" description="Disordered" evidence="7">
    <location>
        <begin position="909"/>
        <end position="989"/>
    </location>
</feature>
<reference evidence="10" key="2">
    <citation type="submission" date="2009-11" db="EMBL/GenBank/DDBJ databases">
        <title>The Genome Sequence of Allomyces macrogynus strain ATCC 38327.</title>
        <authorList>
            <consortium name="The Broad Institute Genome Sequencing Platform"/>
            <person name="Russ C."/>
            <person name="Cuomo C."/>
            <person name="Shea T."/>
            <person name="Young S.K."/>
            <person name="Zeng Q."/>
            <person name="Koehrsen M."/>
            <person name="Haas B."/>
            <person name="Borodovsky M."/>
            <person name="Guigo R."/>
            <person name="Alvarado L."/>
            <person name="Berlin A."/>
            <person name="Borenstein D."/>
            <person name="Chen Z."/>
            <person name="Engels R."/>
            <person name="Freedman E."/>
            <person name="Gellesch M."/>
            <person name="Goldberg J."/>
            <person name="Griggs A."/>
            <person name="Gujja S."/>
            <person name="Heiman D."/>
            <person name="Hepburn T."/>
            <person name="Howarth C."/>
            <person name="Jen D."/>
            <person name="Larson L."/>
            <person name="Lewis B."/>
            <person name="Mehta T."/>
            <person name="Park D."/>
            <person name="Pearson M."/>
            <person name="Roberts A."/>
            <person name="Saif S."/>
            <person name="Shenoy N."/>
            <person name="Sisk P."/>
            <person name="Stolte C."/>
            <person name="Sykes S."/>
            <person name="Walk T."/>
            <person name="White J."/>
            <person name="Yandava C."/>
            <person name="Burger G."/>
            <person name="Gray M.W."/>
            <person name="Holland P.W.H."/>
            <person name="King N."/>
            <person name="Lang F.B.F."/>
            <person name="Roger A.J."/>
            <person name="Ruiz-Trillo I."/>
            <person name="Lander E."/>
            <person name="Nusbaum C."/>
        </authorList>
    </citation>
    <scope>NUCLEOTIDE SEQUENCE [LARGE SCALE GENOMIC DNA]</scope>
    <source>
        <strain evidence="10">ATCC 38327</strain>
    </source>
</reference>
<protein>
    <recommendedName>
        <fullName evidence="6">Phospholipase</fullName>
        <ecNumber evidence="6">3.1.4.4</ecNumber>
    </recommendedName>
</protein>
<evidence type="ECO:0000256" key="2">
    <source>
        <dbReference type="ARBA" id="ARBA00022737"/>
    </source>
</evidence>
<feature type="domain" description="PLD phosphodiesterase" evidence="8">
    <location>
        <begin position="998"/>
        <end position="1025"/>
    </location>
</feature>
<dbReference type="Gene3D" id="3.30.870.10">
    <property type="entry name" value="Endonuclease Chain A"/>
    <property type="match status" value="3"/>
</dbReference>
<dbReference type="OrthoDB" id="14911at2759"/>
<feature type="compositionally biased region" description="Low complexity" evidence="7">
    <location>
        <begin position="941"/>
        <end position="950"/>
    </location>
</feature>
<keyword evidence="4 6" id="KW-0442">Lipid degradation</keyword>
<dbReference type="GO" id="GO:0004630">
    <property type="term" value="F:phospholipase D activity"/>
    <property type="evidence" value="ECO:0007669"/>
    <property type="project" value="UniProtKB-UniRule"/>
</dbReference>
<evidence type="ECO:0000256" key="7">
    <source>
        <dbReference type="SAM" id="MobiDB-lite"/>
    </source>
</evidence>
<feature type="compositionally biased region" description="Low complexity" evidence="7">
    <location>
        <begin position="143"/>
        <end position="152"/>
    </location>
</feature>
<evidence type="ECO:0000313" key="10">
    <source>
        <dbReference type="Proteomes" id="UP000054350"/>
    </source>
</evidence>
<evidence type="ECO:0000313" key="9">
    <source>
        <dbReference type="EMBL" id="KNE71302.1"/>
    </source>
</evidence>
<feature type="compositionally biased region" description="Polar residues" evidence="7">
    <location>
        <begin position="93"/>
        <end position="103"/>
    </location>
</feature>
<dbReference type="GO" id="GO:0035556">
    <property type="term" value="P:intracellular signal transduction"/>
    <property type="evidence" value="ECO:0007669"/>
    <property type="project" value="InterPro"/>
</dbReference>
<feature type="compositionally biased region" description="Basic and acidic residues" evidence="7">
    <location>
        <begin position="197"/>
        <end position="209"/>
    </location>
</feature>
<feature type="region of interest" description="Disordered" evidence="7">
    <location>
        <begin position="92"/>
        <end position="160"/>
    </location>
</feature>
<dbReference type="GO" id="GO:0009395">
    <property type="term" value="P:phospholipid catabolic process"/>
    <property type="evidence" value="ECO:0007669"/>
    <property type="project" value="TreeGrafter"/>
</dbReference>
<accession>A0A0L0T974</accession>
<dbReference type="SUPFAM" id="SSF64268">
    <property type="entry name" value="PX domain"/>
    <property type="match status" value="1"/>
</dbReference>
<dbReference type="InterPro" id="IPR001736">
    <property type="entry name" value="PLipase_D/transphosphatidylase"/>
</dbReference>
<feature type="domain" description="PLD phosphodiesterase" evidence="8">
    <location>
        <begin position="582"/>
        <end position="609"/>
    </location>
</feature>
<evidence type="ECO:0000256" key="1">
    <source>
        <dbReference type="ARBA" id="ARBA00000798"/>
    </source>
</evidence>
<comment type="similarity">
    <text evidence="6">Belongs to the phospholipase D family.</text>
</comment>
<feature type="region of interest" description="Disordered" evidence="7">
    <location>
        <begin position="32"/>
        <end position="54"/>
    </location>
</feature>
<dbReference type="SMART" id="SM00155">
    <property type="entry name" value="PLDc"/>
    <property type="match status" value="2"/>
</dbReference>
<feature type="compositionally biased region" description="Polar residues" evidence="7">
    <location>
        <begin position="967"/>
        <end position="983"/>
    </location>
</feature>
<evidence type="ECO:0000259" key="8">
    <source>
        <dbReference type="PROSITE" id="PS50035"/>
    </source>
</evidence>
<dbReference type="eggNOG" id="KOG1329">
    <property type="taxonomic scope" value="Eukaryota"/>
</dbReference>
<gene>
    <name evidence="9" type="ORF">AMAG_15542</name>
</gene>
<dbReference type="CDD" id="cd06093">
    <property type="entry name" value="PX_domain"/>
    <property type="match status" value="1"/>
</dbReference>
<feature type="compositionally biased region" description="Polar residues" evidence="7">
    <location>
        <begin position="118"/>
        <end position="132"/>
    </location>
</feature>
<dbReference type="EC" id="3.1.4.4" evidence="6"/>
<evidence type="ECO:0000256" key="6">
    <source>
        <dbReference type="PIRNR" id="PIRNR009376"/>
    </source>
</evidence>
<dbReference type="PIRSF" id="PIRSF009376">
    <property type="entry name" value="Phospholipase_D_euk"/>
    <property type="match status" value="1"/>
</dbReference>
<dbReference type="PROSITE" id="PS50035">
    <property type="entry name" value="PLD"/>
    <property type="match status" value="2"/>
</dbReference>
<keyword evidence="5" id="KW-0443">Lipid metabolism</keyword>
<dbReference type="VEuPathDB" id="FungiDB:AMAG_15542"/>
<proteinExistence type="inferred from homology"/>
<dbReference type="InterPro" id="IPR015679">
    <property type="entry name" value="PLipase_D_fam"/>
</dbReference>
<dbReference type="PANTHER" id="PTHR18896:SF76">
    <property type="entry name" value="PHOSPHOLIPASE"/>
    <property type="match status" value="1"/>
</dbReference>
<evidence type="ECO:0000256" key="4">
    <source>
        <dbReference type="ARBA" id="ARBA00022963"/>
    </source>
</evidence>
<feature type="compositionally biased region" description="Polar residues" evidence="7">
    <location>
        <begin position="32"/>
        <end position="46"/>
    </location>
</feature>
<dbReference type="EMBL" id="GG745371">
    <property type="protein sequence ID" value="KNE71302.1"/>
    <property type="molecule type" value="Genomic_DNA"/>
</dbReference>
<name>A0A0L0T974_ALLM3</name>
<dbReference type="SUPFAM" id="SSF56024">
    <property type="entry name" value="Phospholipase D/nuclease"/>
    <property type="match status" value="2"/>
</dbReference>
<dbReference type="STRING" id="578462.A0A0L0T974"/>
<dbReference type="AlphaFoldDB" id="A0A0L0T974"/>
<organism evidence="9 10">
    <name type="scientific">Allomyces macrogynus (strain ATCC 38327)</name>
    <name type="common">Allomyces javanicus var. macrogynus</name>
    <dbReference type="NCBI Taxonomy" id="578462"/>
    <lineage>
        <taxon>Eukaryota</taxon>
        <taxon>Fungi</taxon>
        <taxon>Fungi incertae sedis</taxon>
        <taxon>Blastocladiomycota</taxon>
        <taxon>Blastocladiomycetes</taxon>
        <taxon>Blastocladiales</taxon>
        <taxon>Blastocladiaceae</taxon>
        <taxon>Allomyces</taxon>
    </lineage>
</organism>
<keyword evidence="10" id="KW-1185">Reference proteome</keyword>
<dbReference type="GO" id="GO:0035091">
    <property type="term" value="F:phosphatidylinositol binding"/>
    <property type="evidence" value="ECO:0007669"/>
    <property type="project" value="InterPro"/>
</dbReference>
<reference evidence="9 10" key="1">
    <citation type="submission" date="2009-11" db="EMBL/GenBank/DDBJ databases">
        <title>Annotation of Allomyces macrogynus ATCC 38327.</title>
        <authorList>
            <consortium name="The Broad Institute Genome Sequencing Platform"/>
            <person name="Russ C."/>
            <person name="Cuomo C."/>
            <person name="Burger G."/>
            <person name="Gray M.W."/>
            <person name="Holland P.W.H."/>
            <person name="King N."/>
            <person name="Lang F.B.F."/>
            <person name="Roger A.J."/>
            <person name="Ruiz-Trillo I."/>
            <person name="Young S.K."/>
            <person name="Zeng Q."/>
            <person name="Gargeya S."/>
            <person name="Fitzgerald M."/>
            <person name="Haas B."/>
            <person name="Abouelleil A."/>
            <person name="Alvarado L."/>
            <person name="Arachchi H.M."/>
            <person name="Berlin A."/>
            <person name="Chapman S.B."/>
            <person name="Gearin G."/>
            <person name="Goldberg J."/>
            <person name="Griggs A."/>
            <person name="Gujja S."/>
            <person name="Hansen M."/>
            <person name="Heiman D."/>
            <person name="Howarth C."/>
            <person name="Larimer J."/>
            <person name="Lui A."/>
            <person name="MacDonald P.J.P."/>
            <person name="McCowen C."/>
            <person name="Montmayeur A."/>
            <person name="Murphy C."/>
            <person name="Neiman D."/>
            <person name="Pearson M."/>
            <person name="Priest M."/>
            <person name="Roberts A."/>
            <person name="Saif S."/>
            <person name="Shea T."/>
            <person name="Sisk P."/>
            <person name="Stolte C."/>
            <person name="Sykes S."/>
            <person name="Wortman J."/>
            <person name="Nusbaum C."/>
            <person name="Birren B."/>
        </authorList>
    </citation>
    <scope>NUCLEOTIDE SEQUENCE [LARGE SCALE GENOMIC DNA]</scope>
    <source>
        <strain evidence="9 10">ATCC 38327</strain>
    </source>
</reference>
<dbReference type="InterPro" id="IPR036871">
    <property type="entry name" value="PX_dom_sf"/>
</dbReference>
<keyword evidence="2" id="KW-0677">Repeat</keyword>
<feature type="region of interest" description="Disordered" evidence="7">
    <location>
        <begin position="174"/>
        <end position="209"/>
    </location>
</feature>
<dbReference type="CDD" id="cd09138">
    <property type="entry name" value="PLDc_vPLD1_2_yPLD_like_1"/>
    <property type="match status" value="1"/>
</dbReference>
<sequence length="1183" mass="129236">MATTTATVTTSNSTRAAASSTAALIGGSLESSAAPSTASLDAQHTATGPPAARPTSAWARLLAPDGAFRAASPAGTTTSHASIASIAPASMTVTQHRPASPATTGPGPFVAWHPHSDPATSTATVLPSSRVSVASKPESAASQQQQQQQRQQNDAGNDDPHLAAAASAAMNARSRFRQWRSRTADRMSNLRLGGGTLDRDKEPSARKESKKDPFAFFPMLGSALQVPFASLAVSPMPPVVLEAFHIRVSFDVDESLYRAVKGESFLIQCQYGSRRWSVRRSVADFLAMHASLFRHFYLNLLKRKLPPLPSTFSWALDHMQLQRRGNAVDALNAQFAHEFQEYLVALLKALNMLPELGELCEFLRFSSVSFLPSFPHKPLELPMVLRTSRPWKYFRCLTYTQKRDQWLAVGPSWLTLLALARIAQPGGIKRYDIRIAHNAAATTTVDIRLEDEDEHDELLRVLSDATAKCAKGCQVEFFVDGQEYFERVADAIMAAKKTVYILDWWLTPELYLKRPITAENERWRLDRLLQEKAKEGLQIYVLVYKEISAALANCSYHTKFYLVSLHPNIHVQRHPDVVSGQLFWAHHEKAVIIDDTTVFMGGLDLCLGRWDTHAHPLVDLAPPDSGAQVFPGQDYSNPRVTDFVAVDRDWAHDTIDRATTPRMPWHDVACVLHGPAAGDVARHFVQRWNFVKSYKAEQRSDISLLLPSHVPPETAVESGGGVAEAAATHAWVEDGEEPLVVEEMHPTRAAAMAGVTEAGGEHTVQLTRSLGLWSCGVPTEHSILNAYLQAIDEAKYFIYIENQFFVTSSSESGGARNKIGQALYRRILRAHENQQPFRVIVMMPLLPAFPGGIDSAAASTLRMVMNFQFESIDRGPNSLIAKLDAAGVPHGDYISFYGLRTYDWMPDPAPNSGTPAAGPTPGTRVPVGAEIPDGAPPPLTTAPASTAASTMQAGEIPVPTEPRSDSDASGSPRSPPTQAQGVDTASAPAAGGGSYVTEMVYIHTKLMIVDDVHVMLGSANINDRSMLGERDSELALAVTGARNVTIRMGNEEIAVDKRIHGLRMALMKEHVGSLHHDADDAVLANVLAPEFLTKWAGTAKTNTTVYRDLFHALPDDTVETWAQYRSFTATVPSKTMHNAEVEARIGDVKGHLVEFPTRFLRQEALGANLFSAENLLVPPEIFA</sequence>
<dbReference type="CDD" id="cd09141">
    <property type="entry name" value="PLDc_vPLD1_2_yPLD_like_2"/>
    <property type="match status" value="1"/>
</dbReference>
<dbReference type="GO" id="GO:0006654">
    <property type="term" value="P:phosphatidic acid biosynthetic process"/>
    <property type="evidence" value="ECO:0007669"/>
    <property type="project" value="InterPro"/>
</dbReference>
<dbReference type="Proteomes" id="UP000054350">
    <property type="component" value="Unassembled WGS sequence"/>
</dbReference>
<dbReference type="InterPro" id="IPR016555">
    <property type="entry name" value="PLipase_D_euk"/>
</dbReference>
<evidence type="ECO:0000256" key="5">
    <source>
        <dbReference type="ARBA" id="ARBA00023098"/>
    </source>
</evidence>
<dbReference type="Pfam" id="PF00614">
    <property type="entry name" value="PLDc"/>
    <property type="match status" value="2"/>
</dbReference>
<comment type="catalytic activity">
    <reaction evidence="1 6">
        <text>a 1,2-diacyl-sn-glycero-3-phosphocholine + H2O = a 1,2-diacyl-sn-glycero-3-phosphate + choline + H(+)</text>
        <dbReference type="Rhea" id="RHEA:14445"/>
        <dbReference type="ChEBI" id="CHEBI:15354"/>
        <dbReference type="ChEBI" id="CHEBI:15377"/>
        <dbReference type="ChEBI" id="CHEBI:15378"/>
        <dbReference type="ChEBI" id="CHEBI:57643"/>
        <dbReference type="ChEBI" id="CHEBI:58608"/>
        <dbReference type="EC" id="3.1.4.4"/>
    </reaction>
</comment>
<evidence type="ECO:0000256" key="3">
    <source>
        <dbReference type="ARBA" id="ARBA00022801"/>
    </source>
</evidence>
<keyword evidence="3 6" id="KW-0378">Hydrolase</keyword>
<dbReference type="Gene3D" id="3.30.1520.10">
    <property type="entry name" value="Phox-like domain"/>
    <property type="match status" value="1"/>
</dbReference>